<dbReference type="AlphaFoldDB" id="B3QVV4"/>
<dbReference type="HOGENOM" id="CLU_699609_0_0_10"/>
<gene>
    <name evidence="3" type="ordered locus">Ctha_0692</name>
</gene>
<keyword evidence="1" id="KW-0547">Nucleotide-binding</keyword>
<dbReference type="Proteomes" id="UP000001208">
    <property type="component" value="Chromosome"/>
</dbReference>
<evidence type="ECO:0000256" key="1">
    <source>
        <dbReference type="ARBA" id="ARBA00022741"/>
    </source>
</evidence>
<organism evidence="3 4">
    <name type="scientific">Chloroherpeton thalassium (strain ATCC 35110 / GB-78)</name>
    <dbReference type="NCBI Taxonomy" id="517418"/>
    <lineage>
        <taxon>Bacteria</taxon>
        <taxon>Pseudomonadati</taxon>
        <taxon>Chlorobiota</taxon>
        <taxon>Chlorobiia</taxon>
        <taxon>Chlorobiales</taxon>
        <taxon>Chloroherpetonaceae</taxon>
        <taxon>Chloroherpeton</taxon>
    </lineage>
</organism>
<dbReference type="EMBL" id="CP001100">
    <property type="protein sequence ID" value="ACF13161.1"/>
    <property type="molecule type" value="Genomic_DNA"/>
</dbReference>
<protein>
    <submittedName>
        <fullName evidence="3">Miro domain protein</fullName>
    </submittedName>
</protein>
<dbReference type="STRING" id="517418.Ctha_0692"/>
<dbReference type="OrthoDB" id="1148122at2"/>
<sequence length="394" mass="45842">MAFEKFEEKVRQELEHLDREQVVRFAWRCAVRALPFLGSNGNFDYWKKEDRQKYLFSIFHALDVTFAFAAAAARAAAARAAAAYAARWGINLQNIILKDLESAKKGKAFQETSTARYGKVWDYFQTALQNEGCEYWGKLYQRIFDKGLELDEFEKEALAKRMAVPEEIRNLGAAEVAKYLEELEAQGGKRLNEARIIILGDKGAGKTCLARRLRNPDAEMTTMEESTAGVDTTLWELEQDDMNVRIWDFAGHTVTHAVHRFFLSERCLYIMVYDGRTEERNRLDYWLNHMKNYGGDSQAMIFINRRDRNKVEIPLNTLKEKYPIQGVYEFSIRDDKEELETFRAQVADYINSNPSWNKEIPESNYEVKEALEDIFVKGDKENGKEHITRMNLLR</sequence>
<dbReference type="Pfam" id="PF08477">
    <property type="entry name" value="Roc"/>
    <property type="match status" value="1"/>
</dbReference>
<accession>B3QVV4</accession>
<evidence type="ECO:0000313" key="3">
    <source>
        <dbReference type="EMBL" id="ACF13161.1"/>
    </source>
</evidence>
<dbReference type="RefSeq" id="WP_012499245.1">
    <property type="nucleotide sequence ID" value="NC_011026.1"/>
</dbReference>
<dbReference type="eggNOG" id="COG1100">
    <property type="taxonomic scope" value="Bacteria"/>
</dbReference>
<dbReference type="PRINTS" id="PR00449">
    <property type="entry name" value="RASTRNSFRMNG"/>
</dbReference>
<reference evidence="3 4" key="1">
    <citation type="submission" date="2008-06" db="EMBL/GenBank/DDBJ databases">
        <title>Complete sequence of Chloroherpeton thalassium ATCC 35110.</title>
        <authorList>
            <consortium name="US DOE Joint Genome Institute"/>
            <person name="Lucas S."/>
            <person name="Copeland A."/>
            <person name="Lapidus A."/>
            <person name="Glavina del Rio T."/>
            <person name="Dalin E."/>
            <person name="Tice H."/>
            <person name="Bruce D."/>
            <person name="Goodwin L."/>
            <person name="Pitluck S."/>
            <person name="Schmutz J."/>
            <person name="Larimer F."/>
            <person name="Land M."/>
            <person name="Hauser L."/>
            <person name="Kyrpides N."/>
            <person name="Mikhailova N."/>
            <person name="Liu Z."/>
            <person name="Li T."/>
            <person name="Zhao F."/>
            <person name="Overmann J."/>
            <person name="Bryant D.A."/>
            <person name="Richardson P."/>
        </authorList>
    </citation>
    <scope>NUCLEOTIDE SEQUENCE [LARGE SCALE GENOMIC DNA]</scope>
    <source>
        <strain evidence="4">ATCC 35110 / GB-78</strain>
    </source>
</reference>
<dbReference type="KEGG" id="cts:Ctha_0692"/>
<dbReference type="GO" id="GO:0005525">
    <property type="term" value="F:GTP binding"/>
    <property type="evidence" value="ECO:0007669"/>
    <property type="project" value="UniProtKB-KW"/>
</dbReference>
<keyword evidence="2" id="KW-0342">GTP-binding</keyword>
<dbReference type="PANTHER" id="PTHR24073">
    <property type="entry name" value="DRAB5-RELATED"/>
    <property type="match status" value="1"/>
</dbReference>
<dbReference type="InterPro" id="IPR027417">
    <property type="entry name" value="P-loop_NTPase"/>
</dbReference>
<name>B3QVV4_CHLT3</name>
<dbReference type="SUPFAM" id="SSF52540">
    <property type="entry name" value="P-loop containing nucleoside triphosphate hydrolases"/>
    <property type="match status" value="1"/>
</dbReference>
<evidence type="ECO:0000313" key="4">
    <source>
        <dbReference type="Proteomes" id="UP000001208"/>
    </source>
</evidence>
<proteinExistence type="predicted"/>
<evidence type="ECO:0000256" key="2">
    <source>
        <dbReference type="ARBA" id="ARBA00023134"/>
    </source>
</evidence>
<keyword evidence="4" id="KW-1185">Reference proteome</keyword>
<dbReference type="Gene3D" id="3.40.50.300">
    <property type="entry name" value="P-loop containing nucleotide triphosphate hydrolases"/>
    <property type="match status" value="1"/>
</dbReference>